<dbReference type="InterPro" id="IPR004942">
    <property type="entry name" value="Roadblock/LAMTOR2_dom"/>
</dbReference>
<keyword evidence="3" id="KW-1185">Reference proteome</keyword>
<evidence type="ECO:0000313" key="3">
    <source>
        <dbReference type="Proteomes" id="UP000553209"/>
    </source>
</evidence>
<accession>A0A7X6MDJ1</accession>
<evidence type="ECO:0000259" key="1">
    <source>
        <dbReference type="SMART" id="SM00960"/>
    </source>
</evidence>
<dbReference type="EMBL" id="JAAXPG010000012">
    <property type="protein sequence ID" value="NKY98792.1"/>
    <property type="molecule type" value="Genomic_DNA"/>
</dbReference>
<protein>
    <submittedName>
        <fullName evidence="2">Dynein regulation protein LC7</fullName>
    </submittedName>
</protein>
<name>A0A7X6MDJ1_9ACTN</name>
<dbReference type="Pfam" id="PF03259">
    <property type="entry name" value="Robl_LC7"/>
    <property type="match status" value="1"/>
</dbReference>
<reference evidence="2 3" key="1">
    <citation type="submission" date="2020-04" db="EMBL/GenBank/DDBJ databases">
        <title>MicrobeNet Type strains.</title>
        <authorList>
            <person name="Nicholson A.C."/>
        </authorList>
    </citation>
    <scope>NUCLEOTIDE SEQUENCE [LARGE SCALE GENOMIC DNA]</scope>
    <source>
        <strain evidence="2 3">ATCC 23612</strain>
    </source>
</reference>
<organism evidence="2 3">
    <name type="scientific">Nocardiopsis alborubida</name>
    <dbReference type="NCBI Taxonomy" id="146802"/>
    <lineage>
        <taxon>Bacteria</taxon>
        <taxon>Bacillati</taxon>
        <taxon>Actinomycetota</taxon>
        <taxon>Actinomycetes</taxon>
        <taxon>Streptosporangiales</taxon>
        <taxon>Nocardiopsidaceae</taxon>
        <taxon>Nocardiopsis</taxon>
    </lineage>
</organism>
<dbReference type="AlphaFoldDB" id="A0A7X6MDJ1"/>
<dbReference type="SMART" id="SM00960">
    <property type="entry name" value="Robl_LC7"/>
    <property type="match status" value="1"/>
</dbReference>
<evidence type="ECO:0000313" key="2">
    <source>
        <dbReference type="EMBL" id="NKY98792.1"/>
    </source>
</evidence>
<dbReference type="SUPFAM" id="SSF103196">
    <property type="entry name" value="Roadblock/LC7 domain"/>
    <property type="match status" value="1"/>
</dbReference>
<dbReference type="Proteomes" id="UP000553209">
    <property type="component" value="Unassembled WGS sequence"/>
</dbReference>
<sequence>MVQGQIAEELARLRERVVGVTDSAVAASDGMLVASDIQGGRPHALAALAAASLGLGKRTGDETGLGPLREVVTRCQGGYAVVYAVGMEALLVVLGDEGTDTAALRRESRLTVERVGSLLEVTAAG</sequence>
<proteinExistence type="predicted"/>
<feature type="domain" description="Roadblock/LAMTOR2" evidence="1">
    <location>
        <begin position="7"/>
        <end position="95"/>
    </location>
</feature>
<comment type="caution">
    <text evidence="2">The sequence shown here is derived from an EMBL/GenBank/DDBJ whole genome shotgun (WGS) entry which is preliminary data.</text>
</comment>
<dbReference type="RefSeq" id="WP_061078725.1">
    <property type="nucleotide sequence ID" value="NZ_JAAXPG010000012.1"/>
</dbReference>
<dbReference type="Gene3D" id="3.30.450.30">
    <property type="entry name" value="Dynein light chain 2a, cytoplasmic"/>
    <property type="match status" value="1"/>
</dbReference>
<gene>
    <name evidence="2" type="ORF">HGB44_14150</name>
</gene>